<name>A0A8J3F0W7_9BACI</name>
<evidence type="ECO:0000313" key="2">
    <source>
        <dbReference type="Proteomes" id="UP000626244"/>
    </source>
</evidence>
<evidence type="ECO:0000313" key="1">
    <source>
        <dbReference type="EMBL" id="GGI12711.1"/>
    </source>
</evidence>
<organism evidence="1 2">
    <name type="scientific">Gottfriedia solisilvae</name>
    <dbReference type="NCBI Taxonomy" id="1516104"/>
    <lineage>
        <taxon>Bacteria</taxon>
        <taxon>Bacillati</taxon>
        <taxon>Bacillota</taxon>
        <taxon>Bacilli</taxon>
        <taxon>Bacillales</taxon>
        <taxon>Bacillaceae</taxon>
        <taxon>Gottfriedia</taxon>
    </lineage>
</organism>
<sequence length="87" mass="10580">MELFTKKVFLIIEIFLKLYYTIDNDSNSQHVHYMEDEKCTFKLPCIVKLKFSDYFASNHLQFNLYSLQFLLNESVNEEEFKVTIYYI</sequence>
<dbReference type="EMBL" id="BMHB01000001">
    <property type="protein sequence ID" value="GGI12711.1"/>
    <property type="molecule type" value="Genomic_DNA"/>
</dbReference>
<reference evidence="2" key="1">
    <citation type="journal article" date="2019" name="Int. J. Syst. Evol. Microbiol.">
        <title>The Global Catalogue of Microorganisms (GCM) 10K type strain sequencing project: providing services to taxonomists for standard genome sequencing and annotation.</title>
        <authorList>
            <consortium name="The Broad Institute Genomics Platform"/>
            <consortium name="The Broad Institute Genome Sequencing Center for Infectious Disease"/>
            <person name="Wu L."/>
            <person name="Ma J."/>
        </authorList>
    </citation>
    <scope>NUCLEOTIDE SEQUENCE [LARGE SCALE GENOMIC DNA]</scope>
    <source>
        <strain evidence="2">CGMCC 1.14993</strain>
    </source>
</reference>
<keyword evidence="2" id="KW-1185">Reference proteome</keyword>
<comment type="caution">
    <text evidence="1">The sequence shown here is derived from an EMBL/GenBank/DDBJ whole genome shotgun (WGS) entry which is preliminary data.</text>
</comment>
<gene>
    <name evidence="1" type="ORF">GCM10007380_14280</name>
</gene>
<proteinExistence type="predicted"/>
<accession>A0A8J3F0W7</accession>
<dbReference type="AlphaFoldDB" id="A0A8J3F0W7"/>
<dbReference type="Proteomes" id="UP000626244">
    <property type="component" value="Unassembled WGS sequence"/>
</dbReference>
<protein>
    <submittedName>
        <fullName evidence="1">Uncharacterized protein</fullName>
    </submittedName>
</protein>